<protein>
    <submittedName>
        <fullName evidence="1">Uncharacterized protein</fullName>
    </submittedName>
</protein>
<dbReference type="AlphaFoldDB" id="A0AAQ3PA59"/>
<organism evidence="1 2">
    <name type="scientific">Vigna mungo</name>
    <name type="common">Black gram</name>
    <name type="synonym">Phaseolus mungo</name>
    <dbReference type="NCBI Taxonomy" id="3915"/>
    <lineage>
        <taxon>Eukaryota</taxon>
        <taxon>Viridiplantae</taxon>
        <taxon>Streptophyta</taxon>
        <taxon>Embryophyta</taxon>
        <taxon>Tracheophyta</taxon>
        <taxon>Spermatophyta</taxon>
        <taxon>Magnoliopsida</taxon>
        <taxon>eudicotyledons</taxon>
        <taxon>Gunneridae</taxon>
        <taxon>Pentapetalae</taxon>
        <taxon>rosids</taxon>
        <taxon>fabids</taxon>
        <taxon>Fabales</taxon>
        <taxon>Fabaceae</taxon>
        <taxon>Papilionoideae</taxon>
        <taxon>50 kb inversion clade</taxon>
        <taxon>NPAAA clade</taxon>
        <taxon>indigoferoid/millettioid clade</taxon>
        <taxon>Phaseoleae</taxon>
        <taxon>Vigna</taxon>
    </lineage>
</organism>
<keyword evidence="2" id="KW-1185">Reference proteome</keyword>
<proteinExistence type="predicted"/>
<name>A0AAQ3PA59_VIGMU</name>
<evidence type="ECO:0000313" key="1">
    <source>
        <dbReference type="EMBL" id="WVZ23772.1"/>
    </source>
</evidence>
<reference evidence="1 2" key="1">
    <citation type="journal article" date="2023" name="Life. Sci Alliance">
        <title>Evolutionary insights into 3D genome organization and epigenetic landscape of Vigna mungo.</title>
        <authorList>
            <person name="Junaid A."/>
            <person name="Singh B."/>
            <person name="Bhatia S."/>
        </authorList>
    </citation>
    <scope>NUCLEOTIDE SEQUENCE [LARGE SCALE GENOMIC DNA]</scope>
    <source>
        <strain evidence="1">Urdbean</strain>
    </source>
</reference>
<dbReference type="EMBL" id="CP144700">
    <property type="protein sequence ID" value="WVZ23772.1"/>
    <property type="molecule type" value="Genomic_DNA"/>
</dbReference>
<accession>A0AAQ3PA59</accession>
<dbReference type="Proteomes" id="UP001374535">
    <property type="component" value="Chromosome 1"/>
</dbReference>
<sequence>MAGDNEATLFTTGHVKAKLLLRRQSEELGGETSHLGDEFLVDTVINNLKNTPILASLDNFFANVLSAAMDVVDSGERNNGDLVAELIVGNLGALVLVPDEAGFQGFLLR</sequence>
<evidence type="ECO:0000313" key="2">
    <source>
        <dbReference type="Proteomes" id="UP001374535"/>
    </source>
</evidence>
<gene>
    <name evidence="1" type="ORF">V8G54_002316</name>
</gene>